<keyword evidence="1" id="KW-0472">Membrane</keyword>
<organism evidence="2">
    <name type="scientific">uncultured Citrobacter sp</name>
    <dbReference type="NCBI Taxonomy" id="200446"/>
    <lineage>
        <taxon>Bacteria</taxon>
        <taxon>Pseudomonadati</taxon>
        <taxon>Pseudomonadota</taxon>
        <taxon>Gammaproteobacteria</taxon>
        <taxon>Enterobacterales</taxon>
        <taxon>Enterobacteriaceae</taxon>
        <taxon>Citrobacter</taxon>
        <taxon>environmental samples</taxon>
    </lineage>
</organism>
<evidence type="ECO:0000313" key="3">
    <source>
        <dbReference type="EMBL" id="SBV68211.1"/>
    </source>
</evidence>
<dbReference type="EMBL" id="FLUB01000020">
    <property type="protein sequence ID" value="SBV68211.1"/>
    <property type="molecule type" value="Genomic_DNA"/>
</dbReference>
<dbReference type="Gene3D" id="3.30.70.1770">
    <property type="match status" value="1"/>
</dbReference>
<reference evidence="2" key="1">
    <citation type="submission" date="2016-04" db="EMBL/GenBank/DDBJ databases">
        <authorList>
            <person name="Evans L.H."/>
            <person name="Alamgir A."/>
            <person name="Owens N."/>
            <person name="Weber N.D."/>
            <person name="Virtaneva K."/>
            <person name="Barbian K."/>
            <person name="Babar A."/>
            <person name="Rosenke K."/>
        </authorList>
    </citation>
    <scope>NUCLEOTIDE SEQUENCE</scope>
    <source>
        <strain evidence="2">86-2</strain>
        <strain evidence="3">92-3</strain>
    </source>
</reference>
<dbReference type="AlphaFoldDB" id="A0A212I9A8"/>
<gene>
    <name evidence="2" type="ORF">KL86CIT2_30047</name>
    <name evidence="3" type="ORF">KM92CIT3_80770</name>
</gene>
<feature type="transmembrane region" description="Helical" evidence="1">
    <location>
        <begin position="188"/>
        <end position="211"/>
    </location>
</feature>
<dbReference type="GO" id="GO:0016020">
    <property type="term" value="C:membrane"/>
    <property type="evidence" value="ECO:0007669"/>
    <property type="project" value="InterPro"/>
</dbReference>
<sequence>MSLYGIFMEEISQHVGMDYLPHYVMKVLSGSMYGVDIPLPHSENVHVRFMSQQQLLTAEQSEQQSIFSSLNTVVVPAPEEQSTCFLLSFITSSGSDTVAVSCKLLSLDGEDSLSSENSGVTLDRTLSLNSPVKIGPITIALKINDESWNQDVVNYSREPFSALHQDENIADTSFTKVSTDKSYFRCQLYWLIFLSTVILVGVAASFIGYYAKVDNSASVLSLLSPVEPDIVKLKDGSIYVIVMNDTDAGWGWQELNKSNINTEKIHIVSLESVRLDLSAMLHDLKIPFHKMELTDYSTLAIIFSTERCTEDTCNKPFNNLIGKNYPWIKNTIIGSFADQEIIVSAKRKLNKLGFQFTTDITPLRASFIIHGVIEREQYSVIQNLIDSFRQNFGGEYVQFYFGLDEPGLRPLTYRNGDDSYAIMSDYHWLYPY</sequence>
<accession>A0A212I9A8</accession>
<keyword evidence="1" id="KW-1133">Transmembrane helix</keyword>
<dbReference type="EMBL" id="FLUA01000027">
    <property type="protein sequence ID" value="SBV63402.1"/>
    <property type="molecule type" value="Genomic_DNA"/>
</dbReference>
<dbReference type="InterPro" id="IPR019029">
    <property type="entry name" value="T3SS_PrgH/EprH-like"/>
</dbReference>
<name>A0A212I9A8_9ENTR</name>
<dbReference type="Gene3D" id="2.60.200.20">
    <property type="match status" value="1"/>
</dbReference>
<proteinExistence type="predicted"/>
<protein>
    <submittedName>
        <fullName evidence="2">Type III secretion apparatus</fullName>
    </submittedName>
</protein>
<evidence type="ECO:0000313" key="2">
    <source>
        <dbReference type="EMBL" id="SBV63402.1"/>
    </source>
</evidence>
<evidence type="ECO:0000256" key="1">
    <source>
        <dbReference type="SAM" id="Phobius"/>
    </source>
</evidence>
<dbReference type="Pfam" id="PF09480">
    <property type="entry name" value="PrgH"/>
    <property type="match status" value="1"/>
</dbReference>
<keyword evidence="1" id="KW-0812">Transmembrane</keyword>